<gene>
    <name evidence="1" type="ORF">CLODIP_2_CD11809</name>
</gene>
<reference evidence="1 2" key="1">
    <citation type="submission" date="2020-04" db="EMBL/GenBank/DDBJ databases">
        <authorList>
            <person name="Alioto T."/>
            <person name="Alioto T."/>
            <person name="Gomez Garrido J."/>
        </authorList>
    </citation>
    <scope>NUCLEOTIDE SEQUENCE [LARGE SCALE GENOMIC DNA]</scope>
</reference>
<dbReference type="InterPro" id="IPR028280">
    <property type="entry name" value="Njmu-R1"/>
</dbReference>
<comment type="caution">
    <text evidence="1">The sequence shown here is derived from an EMBL/GenBank/DDBJ whole genome shotgun (WGS) entry which is preliminary data.</text>
</comment>
<dbReference type="GO" id="GO:0005802">
    <property type="term" value="C:trans-Golgi network"/>
    <property type="evidence" value="ECO:0007669"/>
    <property type="project" value="InterPro"/>
</dbReference>
<evidence type="ECO:0000313" key="1">
    <source>
        <dbReference type="EMBL" id="CAB3367711.1"/>
    </source>
</evidence>
<dbReference type="GO" id="GO:0099041">
    <property type="term" value="P:vesicle tethering to Golgi"/>
    <property type="evidence" value="ECO:0007669"/>
    <property type="project" value="InterPro"/>
</dbReference>
<evidence type="ECO:0000313" key="2">
    <source>
        <dbReference type="Proteomes" id="UP000494165"/>
    </source>
</evidence>
<sequence length="365" mass="41606">MGAFKLITDWHTRLSMHLEANDESEWIKSGTYSSSLFLYKDDNLSVLHSNLREDQTAFMKAFLLRRLTKNAIYIGTGNFSVMEYSLNSNTLTPATCFYVSFRHPDENSETCQSQVIFCLVAPPEAQLEIYRTELQAFCKRQVNFMQEESFADRLKLWPFHAIGFFGRVLNNLGLKISYLLEAVLRQYKINVSADLDSQLQADIHSFISSASLAELLSIVTAPEDRTTITFGPELLSNLNPETDKLEAVNLNGSVDLDVSPFCLNWGKLFDHVSSSPTTIKKTVESFKLKIIQDMNDLRRALKQAETDYYSLYFVYLFLKNTGYKSTLLEYAKQESDSPKDVISILQRFNGYEHNIQNLKASGCEG</sequence>
<dbReference type="Proteomes" id="UP000494165">
    <property type="component" value="Unassembled WGS sequence"/>
</dbReference>
<dbReference type="Pfam" id="PF15053">
    <property type="entry name" value="Njmu-R1"/>
    <property type="match status" value="1"/>
</dbReference>
<dbReference type="OrthoDB" id="20238at2759"/>
<proteinExistence type="predicted"/>
<dbReference type="PANTHER" id="PTHR14416">
    <property type="entry name" value="PROTEIN NJMU-R1"/>
    <property type="match status" value="1"/>
</dbReference>
<protein>
    <submittedName>
        <fullName evidence="1">Uncharacterized protein</fullName>
    </submittedName>
</protein>
<dbReference type="EMBL" id="CADEPI010000033">
    <property type="protein sequence ID" value="CAB3367711.1"/>
    <property type="molecule type" value="Genomic_DNA"/>
</dbReference>
<dbReference type="PANTHER" id="PTHR14416:SF2">
    <property type="entry name" value="PROTEIN NJMU-R1"/>
    <property type="match status" value="1"/>
</dbReference>
<keyword evidence="2" id="KW-1185">Reference proteome</keyword>
<name>A0A8S1C6A6_9INSE</name>
<dbReference type="AlphaFoldDB" id="A0A8S1C6A6"/>
<organism evidence="1 2">
    <name type="scientific">Cloeon dipterum</name>
    <dbReference type="NCBI Taxonomy" id="197152"/>
    <lineage>
        <taxon>Eukaryota</taxon>
        <taxon>Metazoa</taxon>
        <taxon>Ecdysozoa</taxon>
        <taxon>Arthropoda</taxon>
        <taxon>Hexapoda</taxon>
        <taxon>Insecta</taxon>
        <taxon>Pterygota</taxon>
        <taxon>Palaeoptera</taxon>
        <taxon>Ephemeroptera</taxon>
        <taxon>Pisciforma</taxon>
        <taxon>Baetidae</taxon>
        <taxon>Cloeon</taxon>
    </lineage>
</organism>
<accession>A0A8S1C6A6</accession>